<sequence length="217" mass="23179">MLKGFLTCFVAATSTAATLLEDLGLGLLEGRGHLARRSMTLANATCRTNYSTNIWNSCAQVLQQFNLTLDTFEAINPSIGVNCTNFIPGTTYCVSVGRKNLAIFKPNGMYGAQQNWTSTCIGSQWGDCCGVGGYIDPAVALERTTADLETAKRAPATEHLYRIAPMDCVAPRTTGLTAQRNLEYAVVNMDIAGMALITAVLAAKAAPALLRQRPPAP</sequence>
<evidence type="ECO:0000313" key="1">
    <source>
        <dbReference type="EMBL" id="KAJ8128067.1"/>
    </source>
</evidence>
<comment type="caution">
    <text evidence="1">The sequence shown here is derived from an EMBL/GenBank/DDBJ whole genome shotgun (WGS) entry which is preliminary data.</text>
</comment>
<gene>
    <name evidence="1" type="ORF">O1611_g5568</name>
</gene>
<evidence type="ECO:0000313" key="2">
    <source>
        <dbReference type="Proteomes" id="UP001153332"/>
    </source>
</evidence>
<protein>
    <submittedName>
        <fullName evidence="1">Uncharacterized protein</fullName>
    </submittedName>
</protein>
<reference evidence="1" key="1">
    <citation type="submission" date="2022-12" db="EMBL/GenBank/DDBJ databases">
        <title>Genome Sequence of Lasiodiplodia mahajangana.</title>
        <authorList>
            <person name="Buettner E."/>
        </authorList>
    </citation>
    <scope>NUCLEOTIDE SEQUENCE</scope>
    <source>
        <strain evidence="1">VT137</strain>
    </source>
</reference>
<accession>A0ACC2JLC6</accession>
<name>A0ACC2JLC6_9PEZI</name>
<keyword evidence="2" id="KW-1185">Reference proteome</keyword>
<dbReference type="Proteomes" id="UP001153332">
    <property type="component" value="Unassembled WGS sequence"/>
</dbReference>
<organism evidence="1 2">
    <name type="scientific">Lasiodiplodia mahajangana</name>
    <dbReference type="NCBI Taxonomy" id="1108764"/>
    <lineage>
        <taxon>Eukaryota</taxon>
        <taxon>Fungi</taxon>
        <taxon>Dikarya</taxon>
        <taxon>Ascomycota</taxon>
        <taxon>Pezizomycotina</taxon>
        <taxon>Dothideomycetes</taxon>
        <taxon>Dothideomycetes incertae sedis</taxon>
        <taxon>Botryosphaeriales</taxon>
        <taxon>Botryosphaeriaceae</taxon>
        <taxon>Lasiodiplodia</taxon>
    </lineage>
</organism>
<dbReference type="EMBL" id="JAPUUL010001197">
    <property type="protein sequence ID" value="KAJ8128067.1"/>
    <property type="molecule type" value="Genomic_DNA"/>
</dbReference>
<proteinExistence type="predicted"/>